<keyword evidence="2" id="KW-1185">Reference proteome</keyword>
<protein>
    <submittedName>
        <fullName evidence="1">Uncharacterized protein</fullName>
    </submittedName>
</protein>
<sequence>MEIEAIQLLRGSQDRNAEIRYHMAKYVLRKVKNVGKPYAGKPHVRFDEEGLVLPVLYSTELFASALAPFRGCLLRVKRGCLIADR</sequence>
<dbReference type="Proteomes" id="UP000621560">
    <property type="component" value="Unassembled WGS sequence"/>
</dbReference>
<evidence type="ECO:0000313" key="2">
    <source>
        <dbReference type="Proteomes" id="UP000621560"/>
    </source>
</evidence>
<accession>A0A927GS31</accession>
<proteinExistence type="predicted"/>
<reference evidence="1" key="1">
    <citation type="submission" date="2020-09" db="EMBL/GenBank/DDBJ databases">
        <title>A novel bacterium of genus Paenibacillus, isolated from South China Sea.</title>
        <authorList>
            <person name="Huang H."/>
            <person name="Mo K."/>
            <person name="Hu Y."/>
        </authorList>
    </citation>
    <scope>NUCLEOTIDE SEQUENCE</scope>
    <source>
        <strain evidence="1">IB182496</strain>
    </source>
</reference>
<organism evidence="1 2">
    <name type="scientific">Paenibacillus sabuli</name>
    <dbReference type="NCBI Taxonomy" id="2772509"/>
    <lineage>
        <taxon>Bacteria</taxon>
        <taxon>Bacillati</taxon>
        <taxon>Bacillota</taxon>
        <taxon>Bacilli</taxon>
        <taxon>Bacillales</taxon>
        <taxon>Paenibacillaceae</taxon>
        <taxon>Paenibacillus</taxon>
    </lineage>
</organism>
<evidence type="ECO:0000313" key="1">
    <source>
        <dbReference type="EMBL" id="MBD2845610.1"/>
    </source>
</evidence>
<name>A0A927GS31_9BACL</name>
<dbReference type="AlphaFoldDB" id="A0A927GS31"/>
<gene>
    <name evidence="1" type="ORF">IDH44_10455</name>
</gene>
<comment type="caution">
    <text evidence="1">The sequence shown here is derived from an EMBL/GenBank/DDBJ whole genome shotgun (WGS) entry which is preliminary data.</text>
</comment>
<dbReference type="EMBL" id="JACXIZ010000017">
    <property type="protein sequence ID" value="MBD2845610.1"/>
    <property type="molecule type" value="Genomic_DNA"/>
</dbReference>